<organism evidence="2 3">
    <name type="scientific">Apodospora peruviana</name>
    <dbReference type="NCBI Taxonomy" id="516989"/>
    <lineage>
        <taxon>Eukaryota</taxon>
        <taxon>Fungi</taxon>
        <taxon>Dikarya</taxon>
        <taxon>Ascomycota</taxon>
        <taxon>Pezizomycotina</taxon>
        <taxon>Sordariomycetes</taxon>
        <taxon>Sordariomycetidae</taxon>
        <taxon>Sordariales</taxon>
        <taxon>Lasiosphaeriaceae</taxon>
        <taxon>Apodospora</taxon>
    </lineage>
</organism>
<gene>
    <name evidence="2" type="ORF">B0H66DRAFT_572519</name>
</gene>
<dbReference type="EMBL" id="JAUEDM010000001">
    <property type="protein sequence ID" value="KAK3330469.1"/>
    <property type="molecule type" value="Genomic_DNA"/>
</dbReference>
<keyword evidence="3" id="KW-1185">Reference proteome</keyword>
<dbReference type="Proteomes" id="UP001283341">
    <property type="component" value="Unassembled WGS sequence"/>
</dbReference>
<evidence type="ECO:0000313" key="2">
    <source>
        <dbReference type="EMBL" id="KAK3330469.1"/>
    </source>
</evidence>
<dbReference type="SUPFAM" id="SSF56112">
    <property type="entry name" value="Protein kinase-like (PK-like)"/>
    <property type="match status" value="1"/>
</dbReference>
<dbReference type="InterPro" id="IPR051678">
    <property type="entry name" value="AGP_Transferase"/>
</dbReference>
<reference evidence="2" key="2">
    <citation type="submission" date="2023-06" db="EMBL/GenBank/DDBJ databases">
        <authorList>
            <consortium name="Lawrence Berkeley National Laboratory"/>
            <person name="Haridas S."/>
            <person name="Hensen N."/>
            <person name="Bonometti L."/>
            <person name="Westerberg I."/>
            <person name="Brannstrom I.O."/>
            <person name="Guillou S."/>
            <person name="Cros-Aarteil S."/>
            <person name="Calhoun S."/>
            <person name="Kuo A."/>
            <person name="Mondo S."/>
            <person name="Pangilinan J."/>
            <person name="Riley R."/>
            <person name="Labutti K."/>
            <person name="Andreopoulos B."/>
            <person name="Lipzen A."/>
            <person name="Chen C."/>
            <person name="Yanf M."/>
            <person name="Daum C."/>
            <person name="Ng V."/>
            <person name="Clum A."/>
            <person name="Steindorff A."/>
            <person name="Ohm R."/>
            <person name="Martin F."/>
            <person name="Silar P."/>
            <person name="Natvig D."/>
            <person name="Lalanne C."/>
            <person name="Gautier V."/>
            <person name="Ament-Velasquez S.L."/>
            <person name="Kruys A."/>
            <person name="Hutchinson M.I."/>
            <person name="Powell A.J."/>
            <person name="Barry K."/>
            <person name="Miller A.N."/>
            <person name="Grigoriev I.V."/>
            <person name="Debuchy R."/>
            <person name="Gladieux P."/>
            <person name="Thoren M.H."/>
            <person name="Johannesson H."/>
        </authorList>
    </citation>
    <scope>NUCLEOTIDE SEQUENCE</scope>
    <source>
        <strain evidence="2">CBS 118394</strain>
    </source>
</reference>
<dbReference type="Gene3D" id="3.90.1200.10">
    <property type="match status" value="1"/>
</dbReference>
<evidence type="ECO:0000313" key="3">
    <source>
        <dbReference type="Proteomes" id="UP001283341"/>
    </source>
</evidence>
<accession>A0AAE0MGU9</accession>
<name>A0AAE0MGU9_9PEZI</name>
<dbReference type="PANTHER" id="PTHR21310">
    <property type="entry name" value="AMINOGLYCOSIDE PHOSPHOTRANSFERASE-RELATED-RELATED"/>
    <property type="match status" value="1"/>
</dbReference>
<protein>
    <recommendedName>
        <fullName evidence="1">Aminoglycoside phosphotransferase domain-containing protein</fullName>
    </recommendedName>
</protein>
<dbReference type="Pfam" id="PF01636">
    <property type="entry name" value="APH"/>
    <property type="match status" value="1"/>
</dbReference>
<reference evidence="2" key="1">
    <citation type="journal article" date="2023" name="Mol. Phylogenet. Evol.">
        <title>Genome-scale phylogeny and comparative genomics of the fungal order Sordariales.</title>
        <authorList>
            <person name="Hensen N."/>
            <person name="Bonometti L."/>
            <person name="Westerberg I."/>
            <person name="Brannstrom I.O."/>
            <person name="Guillou S."/>
            <person name="Cros-Aarteil S."/>
            <person name="Calhoun S."/>
            <person name="Haridas S."/>
            <person name="Kuo A."/>
            <person name="Mondo S."/>
            <person name="Pangilinan J."/>
            <person name="Riley R."/>
            <person name="LaButti K."/>
            <person name="Andreopoulos B."/>
            <person name="Lipzen A."/>
            <person name="Chen C."/>
            <person name="Yan M."/>
            <person name="Daum C."/>
            <person name="Ng V."/>
            <person name="Clum A."/>
            <person name="Steindorff A."/>
            <person name="Ohm R.A."/>
            <person name="Martin F."/>
            <person name="Silar P."/>
            <person name="Natvig D.O."/>
            <person name="Lalanne C."/>
            <person name="Gautier V."/>
            <person name="Ament-Velasquez S.L."/>
            <person name="Kruys A."/>
            <person name="Hutchinson M.I."/>
            <person name="Powell A.J."/>
            <person name="Barry K."/>
            <person name="Miller A.N."/>
            <person name="Grigoriev I.V."/>
            <person name="Debuchy R."/>
            <person name="Gladieux P."/>
            <person name="Hiltunen Thoren M."/>
            <person name="Johannesson H."/>
        </authorList>
    </citation>
    <scope>NUCLEOTIDE SEQUENCE</scope>
    <source>
        <strain evidence="2">CBS 118394</strain>
    </source>
</reference>
<dbReference type="InterPro" id="IPR002575">
    <property type="entry name" value="Aminoglycoside_PTrfase"/>
</dbReference>
<sequence>MSDELMIKDEAASALLAFIFSGALGSTNGKGVVSYALIETTATTFFWSAALKDFDGPAVPVDRYLLADAILSATGQHLASWTRFTDGALSISYKVTVQEDADVAYVTVDPRILPVPPVYPIPVERSRQEATGIGRQIPRLIQGTVASAKLLDIGPDRHYNLGGPFSSVREYLQAYIKSSLVALEKQQDIEEYKEQYLERIRDFIKNRMHTNMIPSIVEDTPVVAIHSDKGPHNIIVSNHSPVNIQAVIDWEFVASAPFASQFRIIEILFRKSAANGFSPDYEGAAELCEIFWNAIPRWKKQVFLEWFRFGLFQKPEWRPKEHWRENIRVVEGILQKYA</sequence>
<dbReference type="PANTHER" id="PTHR21310:SF15">
    <property type="entry name" value="AMINOGLYCOSIDE PHOSPHOTRANSFERASE DOMAIN-CONTAINING PROTEIN"/>
    <property type="match status" value="1"/>
</dbReference>
<comment type="caution">
    <text evidence="2">The sequence shown here is derived from an EMBL/GenBank/DDBJ whole genome shotgun (WGS) entry which is preliminary data.</text>
</comment>
<dbReference type="InterPro" id="IPR011009">
    <property type="entry name" value="Kinase-like_dom_sf"/>
</dbReference>
<dbReference type="AlphaFoldDB" id="A0AAE0MGU9"/>
<feature type="domain" description="Aminoglycoside phosphotransferase" evidence="1">
    <location>
        <begin position="180"/>
        <end position="259"/>
    </location>
</feature>
<proteinExistence type="predicted"/>
<evidence type="ECO:0000259" key="1">
    <source>
        <dbReference type="Pfam" id="PF01636"/>
    </source>
</evidence>